<gene>
    <name evidence="1" type="ORF">COCMIDRAFT_107117</name>
</gene>
<name>W6YNW7_COCMI</name>
<dbReference type="Proteomes" id="UP000054032">
    <property type="component" value="Unassembled WGS sequence"/>
</dbReference>
<dbReference type="RefSeq" id="XP_007692409.1">
    <property type="nucleotide sequence ID" value="XM_007694219.1"/>
</dbReference>
<dbReference type="GeneID" id="19118985"/>
<keyword evidence="2" id="KW-1185">Reference proteome</keyword>
<evidence type="ECO:0000313" key="2">
    <source>
        <dbReference type="Proteomes" id="UP000054032"/>
    </source>
</evidence>
<dbReference type="KEGG" id="bor:COCMIDRAFT_107117"/>
<dbReference type="AlphaFoldDB" id="W6YNW7"/>
<protein>
    <submittedName>
        <fullName evidence="1">Uncharacterized protein</fullName>
    </submittedName>
</protein>
<dbReference type="EMBL" id="KI964121">
    <property type="protein sequence ID" value="EUC41087.1"/>
    <property type="molecule type" value="Genomic_DNA"/>
</dbReference>
<evidence type="ECO:0000313" key="1">
    <source>
        <dbReference type="EMBL" id="EUC41087.1"/>
    </source>
</evidence>
<dbReference type="HOGENOM" id="CLU_2711490_0_0_1"/>
<accession>W6YNW7</accession>
<sequence length="73" mass="8305">FTNEHARYVYVSLVVDPLGQRLYPNYSPENVRLSVGIFCCPRSEDFEVKKAREAKQETTATRYAGGLARGCFE</sequence>
<organism evidence="1 2">
    <name type="scientific">Bipolaris oryzae ATCC 44560</name>
    <dbReference type="NCBI Taxonomy" id="930090"/>
    <lineage>
        <taxon>Eukaryota</taxon>
        <taxon>Fungi</taxon>
        <taxon>Dikarya</taxon>
        <taxon>Ascomycota</taxon>
        <taxon>Pezizomycotina</taxon>
        <taxon>Dothideomycetes</taxon>
        <taxon>Pleosporomycetidae</taxon>
        <taxon>Pleosporales</taxon>
        <taxon>Pleosporineae</taxon>
        <taxon>Pleosporaceae</taxon>
        <taxon>Bipolaris</taxon>
    </lineage>
</organism>
<dbReference type="OrthoDB" id="2744543at2759"/>
<feature type="non-terminal residue" evidence="1">
    <location>
        <position position="1"/>
    </location>
</feature>
<proteinExistence type="predicted"/>
<reference evidence="1 2" key="1">
    <citation type="journal article" date="2013" name="PLoS Genet.">
        <title>Comparative genome structure, secondary metabolite, and effector coding capacity across Cochliobolus pathogens.</title>
        <authorList>
            <person name="Condon B.J."/>
            <person name="Leng Y."/>
            <person name="Wu D."/>
            <person name="Bushley K.E."/>
            <person name="Ohm R.A."/>
            <person name="Otillar R."/>
            <person name="Martin J."/>
            <person name="Schackwitz W."/>
            <person name="Grimwood J."/>
            <person name="MohdZainudin N."/>
            <person name="Xue C."/>
            <person name="Wang R."/>
            <person name="Manning V.A."/>
            <person name="Dhillon B."/>
            <person name="Tu Z.J."/>
            <person name="Steffenson B.J."/>
            <person name="Salamov A."/>
            <person name="Sun H."/>
            <person name="Lowry S."/>
            <person name="LaButti K."/>
            <person name="Han J."/>
            <person name="Copeland A."/>
            <person name="Lindquist E."/>
            <person name="Barry K."/>
            <person name="Schmutz J."/>
            <person name="Baker S.E."/>
            <person name="Ciuffetti L.M."/>
            <person name="Grigoriev I.V."/>
            <person name="Zhong S."/>
            <person name="Turgeon B.G."/>
        </authorList>
    </citation>
    <scope>NUCLEOTIDE SEQUENCE [LARGE SCALE GENOMIC DNA]</scope>
    <source>
        <strain evidence="1 2">ATCC 44560</strain>
    </source>
</reference>